<sequence>MSFPFIEHVVWLHSTGVAWAARARGRNAKVWGAQQAGAPLGACAELLAQAPRGRVRLLDRAKVLLGFPHVHYLMLPWQTGLYSAGDWQGFAEATFNQQAGIDPERWQVQVAAGAFGDERLAVAAPRDLLHDLRELFKLQRLPLVTCAPLLTAVAQQYWRQLPADCVLAVPEAESLSCLYRHQGRADQVCVISTQPGSTLSDNLFTADLLAQRQAPATRVVANSPTEHWLGPLHPWLGAPLP</sequence>
<organism evidence="1 2">
    <name type="scientific">Pseudomonas gorinensis</name>
    <dbReference type="NCBI Taxonomy" id="3240790"/>
    <lineage>
        <taxon>Bacteria</taxon>
        <taxon>Pseudomonadati</taxon>
        <taxon>Pseudomonadota</taxon>
        <taxon>Gammaproteobacteria</taxon>
        <taxon>Pseudomonadales</taxon>
        <taxon>Pseudomonadaceae</taxon>
        <taxon>Pseudomonas</taxon>
    </lineage>
</organism>
<evidence type="ECO:0000313" key="2">
    <source>
        <dbReference type="Proteomes" id="UP000018725"/>
    </source>
</evidence>
<evidence type="ECO:0000313" key="1">
    <source>
        <dbReference type="EMBL" id="AHC38320.1"/>
    </source>
</evidence>
<name>A0ACA7PEM4_9PSED</name>
<proteinExistence type="predicted"/>
<keyword evidence="2" id="KW-1185">Reference proteome</keyword>
<dbReference type="EMBL" id="CP006852">
    <property type="protein sequence ID" value="AHC38320.1"/>
    <property type="molecule type" value="Genomic_DNA"/>
</dbReference>
<dbReference type="Proteomes" id="UP000018725">
    <property type="component" value="Chromosome"/>
</dbReference>
<protein>
    <submittedName>
        <fullName evidence="1">Uncharacterized protein</fullName>
    </submittedName>
</protein>
<reference evidence="1 2" key="1">
    <citation type="journal article" date="2014" name="Genome Announc.">
        <title>Complete Genome Sequence of Pseudomonas sp. Strain TKP, Isolated from a gamma-Hexachlorocyclohexane-Degrading Mixed Culture.</title>
        <authorList>
            <person name="Ohtsubo Y."/>
            <person name="Kishida K."/>
            <person name="Sato T."/>
            <person name="Tabata M."/>
            <person name="Kawasumi T."/>
            <person name="Ogura Y."/>
            <person name="Hayashi T."/>
            <person name="Tsuda M."/>
            <person name="Nagata Y."/>
        </authorList>
    </citation>
    <scope>NUCLEOTIDE SEQUENCE [LARGE SCALE GENOMIC DNA]</scope>
    <source>
        <strain evidence="1 2">TKP</strain>
    </source>
</reference>
<gene>
    <name evidence="1" type="ORF">U771_29285</name>
</gene>
<accession>A0ACA7PEM4</accession>